<dbReference type="GO" id="GO:0008379">
    <property type="term" value="F:thioredoxin peroxidase activity"/>
    <property type="evidence" value="ECO:0007669"/>
    <property type="project" value="TreeGrafter"/>
</dbReference>
<dbReference type="EMBL" id="PFPL01000033">
    <property type="protein sequence ID" value="PIZ96116.1"/>
    <property type="molecule type" value="Genomic_DNA"/>
</dbReference>
<proteinExistence type="inferred from homology"/>
<evidence type="ECO:0000256" key="11">
    <source>
        <dbReference type="ARBA" id="ARBA00049091"/>
    </source>
</evidence>
<comment type="subunit">
    <text evidence="2">Monomer.</text>
</comment>
<comment type="function">
    <text evidence="1">Thiol-specific peroxidase that catalyzes the reduction of hydrogen peroxide and organic hydroperoxides to water and alcohols, respectively. Plays a role in cell protection against oxidative stress by detoxifying peroxides and as sensor of hydrogen peroxide-mediated signaling events.</text>
</comment>
<sequence>MSLENKKAPAFNLPDQGGKKHKLADYTGKLVLLYFYPKDMTPGCTIEAKCFRDRNNELKKYDVQVLGVSVDSVESHKKFENKHGLNFPLLSDDKKVVVEKYGVWKEKSMFGKKYMGIQRDSFLIGKDGKIIKHYEKVNPAKHVDEVIKDLKSLK</sequence>
<dbReference type="InterPro" id="IPR036249">
    <property type="entry name" value="Thioredoxin-like_sf"/>
</dbReference>
<evidence type="ECO:0000313" key="14">
    <source>
        <dbReference type="EMBL" id="PIZ96116.1"/>
    </source>
</evidence>
<evidence type="ECO:0000256" key="8">
    <source>
        <dbReference type="ARBA" id="ARBA00023284"/>
    </source>
</evidence>
<evidence type="ECO:0000256" key="2">
    <source>
        <dbReference type="ARBA" id="ARBA00011245"/>
    </source>
</evidence>
<dbReference type="GO" id="GO:0034599">
    <property type="term" value="P:cellular response to oxidative stress"/>
    <property type="evidence" value="ECO:0007669"/>
    <property type="project" value="TreeGrafter"/>
</dbReference>
<dbReference type="GO" id="GO:0045454">
    <property type="term" value="P:cell redox homeostasis"/>
    <property type="evidence" value="ECO:0007669"/>
    <property type="project" value="TreeGrafter"/>
</dbReference>
<evidence type="ECO:0000256" key="4">
    <source>
        <dbReference type="ARBA" id="ARBA00022559"/>
    </source>
</evidence>
<dbReference type="InterPro" id="IPR000866">
    <property type="entry name" value="AhpC/TSA"/>
</dbReference>
<dbReference type="PIRSF" id="PIRSF000239">
    <property type="entry name" value="AHPC"/>
    <property type="match status" value="1"/>
</dbReference>
<name>A0A2M7VB01_9BACT</name>
<keyword evidence="4 14" id="KW-0575">Peroxidase</keyword>
<comment type="catalytic activity">
    <reaction evidence="11">
        <text>a hydroperoxide + [thioredoxin]-dithiol = an alcohol + [thioredoxin]-disulfide + H2O</text>
        <dbReference type="Rhea" id="RHEA:62620"/>
        <dbReference type="Rhea" id="RHEA-COMP:10698"/>
        <dbReference type="Rhea" id="RHEA-COMP:10700"/>
        <dbReference type="ChEBI" id="CHEBI:15377"/>
        <dbReference type="ChEBI" id="CHEBI:29950"/>
        <dbReference type="ChEBI" id="CHEBI:30879"/>
        <dbReference type="ChEBI" id="CHEBI:35924"/>
        <dbReference type="ChEBI" id="CHEBI:50058"/>
        <dbReference type="EC" id="1.11.1.24"/>
    </reaction>
</comment>
<evidence type="ECO:0000256" key="6">
    <source>
        <dbReference type="ARBA" id="ARBA00023002"/>
    </source>
</evidence>
<gene>
    <name evidence="14" type="ORF">COX80_02180</name>
</gene>
<organism evidence="14 15">
    <name type="scientific">Candidatus Magasanikbacteria bacterium CG_4_10_14_0_2_um_filter_33_14</name>
    <dbReference type="NCBI Taxonomy" id="1974636"/>
    <lineage>
        <taxon>Bacteria</taxon>
        <taxon>Candidatus Magasanikiibacteriota</taxon>
    </lineage>
</organism>
<protein>
    <recommendedName>
        <fullName evidence="3">thioredoxin-dependent peroxiredoxin</fullName>
        <ecNumber evidence="3">1.11.1.24</ecNumber>
    </recommendedName>
    <alternativeName>
        <fullName evidence="9">Thioredoxin peroxidase</fullName>
    </alternativeName>
</protein>
<dbReference type="PANTHER" id="PTHR42801">
    <property type="entry name" value="THIOREDOXIN-DEPENDENT PEROXIDE REDUCTASE"/>
    <property type="match status" value="1"/>
</dbReference>
<keyword evidence="8" id="KW-0676">Redox-active center</keyword>
<dbReference type="NCBIfam" id="NF006960">
    <property type="entry name" value="PRK09437.1"/>
    <property type="match status" value="1"/>
</dbReference>
<feature type="domain" description="Thioredoxin" evidence="13">
    <location>
        <begin position="2"/>
        <end position="154"/>
    </location>
</feature>
<feature type="active site" description="Cysteine sulfenic acid (-SOH) intermediate; for peroxidase activity" evidence="12">
    <location>
        <position position="44"/>
    </location>
</feature>
<evidence type="ECO:0000256" key="1">
    <source>
        <dbReference type="ARBA" id="ARBA00003330"/>
    </source>
</evidence>
<comment type="similarity">
    <text evidence="10">Belongs to the peroxiredoxin family. BCP/PrxQ subfamily.</text>
</comment>
<dbReference type="InterPro" id="IPR024706">
    <property type="entry name" value="Peroxiredoxin_AhpC-typ"/>
</dbReference>
<dbReference type="GO" id="GO:0005737">
    <property type="term" value="C:cytoplasm"/>
    <property type="evidence" value="ECO:0007669"/>
    <property type="project" value="TreeGrafter"/>
</dbReference>
<evidence type="ECO:0000313" key="15">
    <source>
        <dbReference type="Proteomes" id="UP000231453"/>
    </source>
</evidence>
<evidence type="ECO:0000256" key="10">
    <source>
        <dbReference type="ARBA" id="ARBA00038489"/>
    </source>
</evidence>
<keyword evidence="6" id="KW-0560">Oxidoreductase</keyword>
<dbReference type="CDD" id="cd03017">
    <property type="entry name" value="PRX_BCP"/>
    <property type="match status" value="1"/>
</dbReference>
<dbReference type="PANTHER" id="PTHR42801:SF4">
    <property type="entry name" value="AHPC_TSA FAMILY PROTEIN"/>
    <property type="match status" value="1"/>
</dbReference>
<dbReference type="Proteomes" id="UP000231453">
    <property type="component" value="Unassembled WGS sequence"/>
</dbReference>
<dbReference type="InterPro" id="IPR050924">
    <property type="entry name" value="Peroxiredoxin_BCP/PrxQ"/>
</dbReference>
<reference evidence="15" key="1">
    <citation type="submission" date="2017-09" db="EMBL/GenBank/DDBJ databases">
        <title>Depth-based differentiation of microbial function through sediment-hosted aquifers and enrichment of novel symbionts in the deep terrestrial subsurface.</title>
        <authorList>
            <person name="Probst A.J."/>
            <person name="Ladd B."/>
            <person name="Jarett J.K."/>
            <person name="Geller-Mcgrath D.E."/>
            <person name="Sieber C.M.K."/>
            <person name="Emerson J.B."/>
            <person name="Anantharaman K."/>
            <person name="Thomas B.C."/>
            <person name="Malmstrom R."/>
            <person name="Stieglmeier M."/>
            <person name="Klingl A."/>
            <person name="Woyke T."/>
            <person name="Ryan C.M."/>
            <person name="Banfield J.F."/>
        </authorList>
    </citation>
    <scope>NUCLEOTIDE SEQUENCE [LARGE SCALE GENOMIC DNA]</scope>
</reference>
<dbReference type="AlphaFoldDB" id="A0A2M7VB01"/>
<evidence type="ECO:0000256" key="5">
    <source>
        <dbReference type="ARBA" id="ARBA00022862"/>
    </source>
</evidence>
<comment type="caution">
    <text evidence="14">The sequence shown here is derived from an EMBL/GenBank/DDBJ whole genome shotgun (WGS) entry which is preliminary data.</text>
</comment>
<evidence type="ECO:0000256" key="9">
    <source>
        <dbReference type="ARBA" id="ARBA00032824"/>
    </source>
</evidence>
<dbReference type="Gene3D" id="3.40.30.10">
    <property type="entry name" value="Glutaredoxin"/>
    <property type="match status" value="1"/>
</dbReference>
<accession>A0A2M7VB01</accession>
<evidence type="ECO:0000259" key="13">
    <source>
        <dbReference type="PROSITE" id="PS51352"/>
    </source>
</evidence>
<dbReference type="EC" id="1.11.1.24" evidence="3"/>
<dbReference type="SUPFAM" id="SSF52833">
    <property type="entry name" value="Thioredoxin-like"/>
    <property type="match status" value="1"/>
</dbReference>
<keyword evidence="7" id="KW-1015">Disulfide bond</keyword>
<dbReference type="Pfam" id="PF00578">
    <property type="entry name" value="AhpC-TSA"/>
    <property type="match status" value="1"/>
</dbReference>
<dbReference type="FunFam" id="3.40.30.10:FF:000007">
    <property type="entry name" value="Thioredoxin-dependent thiol peroxidase"/>
    <property type="match status" value="1"/>
</dbReference>
<evidence type="ECO:0000256" key="7">
    <source>
        <dbReference type="ARBA" id="ARBA00023157"/>
    </source>
</evidence>
<evidence type="ECO:0000256" key="12">
    <source>
        <dbReference type="PIRSR" id="PIRSR000239-1"/>
    </source>
</evidence>
<evidence type="ECO:0000256" key="3">
    <source>
        <dbReference type="ARBA" id="ARBA00013017"/>
    </source>
</evidence>
<dbReference type="PROSITE" id="PS51352">
    <property type="entry name" value="THIOREDOXIN_2"/>
    <property type="match status" value="1"/>
</dbReference>
<dbReference type="InterPro" id="IPR013766">
    <property type="entry name" value="Thioredoxin_domain"/>
</dbReference>
<keyword evidence="5" id="KW-0049">Antioxidant</keyword>